<dbReference type="EMBL" id="JRHC01000002">
    <property type="protein sequence ID" value="KJF43875.1"/>
    <property type="molecule type" value="Genomic_DNA"/>
</dbReference>
<feature type="domain" description="Polysaccharide pyruvyl transferase" evidence="1">
    <location>
        <begin position="30"/>
        <end position="333"/>
    </location>
</feature>
<dbReference type="Pfam" id="PF04230">
    <property type="entry name" value="PS_pyruv_trans"/>
    <property type="match status" value="1"/>
</dbReference>
<evidence type="ECO:0000313" key="2">
    <source>
        <dbReference type="EMBL" id="KJF43875.1"/>
    </source>
</evidence>
<sequence>MTKKKLHIGITGINHLSGNRGVGALAISTIYLLNKIAKDKGYDVDITAINYNYGKSTITIEKDNIEINNILPLNFFNFKDFLKSLINPKNLKSYRTYIKFDYILCMGEGDSFADIYGKLRFNSINNQHRMARLLNIKYSLLPQTIGPFNNEQIKKQAKTSIEKAELVFARDSQSLEYVTYNTNQQNVIEAIDVAFFMPFKKKQFSKDKLHVGINISALLWHGGYTRNNQFGLKSNYKKLVHSIIEFFLSINNVKIHIVPHVVSPNSNVENDYEVSYELVNQLNDDRIVLAPFFLDPITAKSFIAGLDFFTGARMHSTIAAFSSGVPVFPMAYSRKFNGLFKDTLDYEYMGDMVNEGNEIILSKMKKAFSNRQELTSLIHTRQNTIVKEREKKLIDKLSEILI</sequence>
<evidence type="ECO:0000259" key="1">
    <source>
        <dbReference type="Pfam" id="PF04230"/>
    </source>
</evidence>
<proteinExistence type="predicted"/>
<gene>
    <name evidence="2" type="ORF">LH29_12465</name>
</gene>
<dbReference type="STRING" id="1544798.LH29_12465"/>
<accession>A0A0D8JA63</accession>
<dbReference type="PATRIC" id="fig|1544798.3.peg.2653"/>
<dbReference type="AlphaFoldDB" id="A0A0D8JA63"/>
<name>A0A0D8JA63_9BACT</name>
<protein>
    <recommendedName>
        <fullName evidence="1">Polysaccharide pyruvyl transferase domain-containing protein</fullName>
    </recommendedName>
</protein>
<dbReference type="RefSeq" id="WP_045029941.1">
    <property type="nucleotide sequence ID" value="NZ_JRHC01000002.1"/>
</dbReference>
<dbReference type="InterPro" id="IPR007345">
    <property type="entry name" value="Polysacch_pyruvyl_Trfase"/>
</dbReference>
<dbReference type="PANTHER" id="PTHR36836">
    <property type="entry name" value="COLANIC ACID BIOSYNTHESIS PROTEIN WCAK"/>
    <property type="match status" value="1"/>
</dbReference>
<reference evidence="2 3" key="1">
    <citation type="submission" date="2014-09" db="EMBL/GenBank/DDBJ databases">
        <title>Draft Genome Sequence of Draconibacterium sp. JN14CK-3.</title>
        <authorList>
            <person name="Dong C."/>
            <person name="Lai Q."/>
            <person name="Shao Z."/>
        </authorList>
    </citation>
    <scope>NUCLEOTIDE SEQUENCE [LARGE SCALE GENOMIC DNA]</scope>
    <source>
        <strain evidence="2 3">JN14CK-3</strain>
    </source>
</reference>
<comment type="caution">
    <text evidence="2">The sequence shown here is derived from an EMBL/GenBank/DDBJ whole genome shotgun (WGS) entry which is preliminary data.</text>
</comment>
<dbReference type="OrthoDB" id="6058856at2"/>
<keyword evidence="3" id="KW-1185">Reference proteome</keyword>
<dbReference type="Proteomes" id="UP000032544">
    <property type="component" value="Unassembled WGS sequence"/>
</dbReference>
<evidence type="ECO:0000313" key="3">
    <source>
        <dbReference type="Proteomes" id="UP000032544"/>
    </source>
</evidence>
<dbReference type="PANTHER" id="PTHR36836:SF1">
    <property type="entry name" value="COLANIC ACID BIOSYNTHESIS PROTEIN WCAK"/>
    <property type="match status" value="1"/>
</dbReference>
<organism evidence="2 3">
    <name type="scientific">Draconibacterium sediminis</name>
    <dbReference type="NCBI Taxonomy" id="1544798"/>
    <lineage>
        <taxon>Bacteria</taxon>
        <taxon>Pseudomonadati</taxon>
        <taxon>Bacteroidota</taxon>
        <taxon>Bacteroidia</taxon>
        <taxon>Marinilabiliales</taxon>
        <taxon>Prolixibacteraceae</taxon>
        <taxon>Draconibacterium</taxon>
    </lineage>
</organism>